<evidence type="ECO:0000256" key="1">
    <source>
        <dbReference type="SAM" id="MobiDB-lite"/>
    </source>
</evidence>
<sequence>MLVPEKRKSAKVLSTLMMVTSATFTHTLPKPEFDAGVQISTRDQKACYNAEYKDDMLLLIRTYNHYVHHVLAQKYQAECKNPGKYQDTVQMRNASRNRSRLQESRYEYAVLHQFPTRYKTFLNDVDFVMKASKAAVKKTDRGRRTIPNHSNVAFLPDPTLSLFPENHPNFGIDKKLSSLAFNKKKLDTVLVQYKIKEILQEEEEPEDGDNNGEDVVEDEIIDLEREESGQYFADGKWGNQYDDKDEDEDFEPEENNNENYKEFDEEEMGG</sequence>
<organism evidence="2 3">
    <name type="scientific">Puccinia coronata f. sp. avenae</name>
    <dbReference type="NCBI Taxonomy" id="200324"/>
    <lineage>
        <taxon>Eukaryota</taxon>
        <taxon>Fungi</taxon>
        <taxon>Dikarya</taxon>
        <taxon>Basidiomycota</taxon>
        <taxon>Pucciniomycotina</taxon>
        <taxon>Pucciniomycetes</taxon>
        <taxon>Pucciniales</taxon>
        <taxon>Pucciniaceae</taxon>
        <taxon>Puccinia</taxon>
    </lineage>
</organism>
<proteinExistence type="predicted"/>
<dbReference type="Proteomes" id="UP000235392">
    <property type="component" value="Unassembled WGS sequence"/>
</dbReference>
<feature type="compositionally biased region" description="Acidic residues" evidence="1">
    <location>
        <begin position="243"/>
        <end position="256"/>
    </location>
</feature>
<reference evidence="2 3" key="1">
    <citation type="submission" date="2017-11" db="EMBL/GenBank/DDBJ databases">
        <title>De novo assembly and phasing of dikaryotic genomes from two isolates of Puccinia coronata f. sp. avenae, the causal agent of oat crown rust.</title>
        <authorList>
            <person name="Miller M.E."/>
            <person name="Zhang Y."/>
            <person name="Omidvar V."/>
            <person name="Sperschneider J."/>
            <person name="Schwessinger B."/>
            <person name="Raley C."/>
            <person name="Palmer J.M."/>
            <person name="Garnica D."/>
            <person name="Upadhyaya N."/>
            <person name="Rathjen J."/>
            <person name="Taylor J.M."/>
            <person name="Park R.F."/>
            <person name="Dodds P.N."/>
            <person name="Hirsch C.D."/>
            <person name="Kianian S.F."/>
            <person name="Figueroa M."/>
        </authorList>
    </citation>
    <scope>NUCLEOTIDE SEQUENCE [LARGE SCALE GENOMIC DNA]</scope>
    <source>
        <strain evidence="2">12SD80</strain>
    </source>
</reference>
<accession>A0A2N5TAN2</accession>
<evidence type="ECO:0000313" key="2">
    <source>
        <dbReference type="EMBL" id="PLW22569.1"/>
    </source>
</evidence>
<name>A0A2N5TAN2_9BASI</name>
<protein>
    <submittedName>
        <fullName evidence="2">Uncharacterized protein</fullName>
    </submittedName>
</protein>
<dbReference type="AlphaFoldDB" id="A0A2N5TAN2"/>
<dbReference type="EMBL" id="PGCI01000659">
    <property type="protein sequence ID" value="PLW22569.1"/>
    <property type="molecule type" value="Genomic_DNA"/>
</dbReference>
<gene>
    <name evidence="2" type="ORF">PCASD_14010</name>
</gene>
<feature type="region of interest" description="Disordered" evidence="1">
    <location>
        <begin position="224"/>
        <end position="270"/>
    </location>
</feature>
<evidence type="ECO:0000313" key="3">
    <source>
        <dbReference type="Proteomes" id="UP000235392"/>
    </source>
</evidence>
<comment type="caution">
    <text evidence="2">The sequence shown here is derived from an EMBL/GenBank/DDBJ whole genome shotgun (WGS) entry which is preliminary data.</text>
</comment>